<protein>
    <submittedName>
        <fullName evidence="3">UPF0291 protein OB1671</fullName>
    </submittedName>
</protein>
<accession>A0AAE1HS92</accession>
<comment type="caution">
    <text evidence="3">The sequence shown here is derived from an EMBL/GenBank/DDBJ whole genome shotgun (WGS) entry which is preliminary data.</text>
</comment>
<dbReference type="EMBL" id="JAHWGI010001240">
    <property type="protein sequence ID" value="KAK3925800.1"/>
    <property type="molecule type" value="Genomic_DNA"/>
</dbReference>
<feature type="region of interest" description="Disordered" evidence="2">
    <location>
        <begin position="193"/>
        <end position="222"/>
    </location>
</feature>
<proteinExistence type="predicted"/>
<feature type="non-terminal residue" evidence="3">
    <location>
        <position position="1"/>
    </location>
</feature>
<dbReference type="AlphaFoldDB" id="A0AAE1HS92"/>
<organism evidence="3 4">
    <name type="scientific">Frankliniella fusca</name>
    <dbReference type="NCBI Taxonomy" id="407009"/>
    <lineage>
        <taxon>Eukaryota</taxon>
        <taxon>Metazoa</taxon>
        <taxon>Ecdysozoa</taxon>
        <taxon>Arthropoda</taxon>
        <taxon>Hexapoda</taxon>
        <taxon>Insecta</taxon>
        <taxon>Pterygota</taxon>
        <taxon>Neoptera</taxon>
        <taxon>Paraneoptera</taxon>
        <taxon>Thysanoptera</taxon>
        <taxon>Terebrantia</taxon>
        <taxon>Thripoidea</taxon>
        <taxon>Thripidae</taxon>
        <taxon>Frankliniella</taxon>
    </lineage>
</organism>
<reference evidence="3" key="2">
    <citation type="journal article" date="2023" name="BMC Genomics">
        <title>Pest status, molecular evolution, and epigenetic factors derived from the genome assembly of Frankliniella fusca, a thysanopteran phytovirus vector.</title>
        <authorList>
            <person name="Catto M.A."/>
            <person name="Labadie P.E."/>
            <person name="Jacobson A.L."/>
            <person name="Kennedy G.G."/>
            <person name="Srinivasan R."/>
            <person name="Hunt B.G."/>
        </authorList>
    </citation>
    <scope>NUCLEOTIDE SEQUENCE</scope>
    <source>
        <strain evidence="3">PL_HMW_Pooled</strain>
    </source>
</reference>
<dbReference type="Proteomes" id="UP001219518">
    <property type="component" value="Unassembled WGS sequence"/>
</dbReference>
<sequence>MKPSERLPKTAEISSCECCTLGTQDTRTRLSCISSAMYVDKNDYDADEVQGKYVVQPFCKFVWDKICTCGAFDFPRDIYRWNHVLALARYETCCAKLDQLRTLQARAEESGAATEEACEARRCWEELRAEVEAAERALGQEQRLVEQALEKHGAVLGHLLRRLQVRGALPGALPAAPPQAQAQDVTVTWRLRPGPARHSRQARGASSSSRLRLTAEQNHGQE</sequence>
<evidence type="ECO:0000256" key="2">
    <source>
        <dbReference type="SAM" id="MobiDB-lite"/>
    </source>
</evidence>
<keyword evidence="4" id="KW-1185">Reference proteome</keyword>
<evidence type="ECO:0000313" key="4">
    <source>
        <dbReference type="Proteomes" id="UP001219518"/>
    </source>
</evidence>
<name>A0AAE1HS92_9NEOP</name>
<gene>
    <name evidence="3" type="ORF">KUF71_014049</name>
</gene>
<feature type="coiled-coil region" evidence="1">
    <location>
        <begin position="124"/>
        <end position="151"/>
    </location>
</feature>
<reference evidence="3" key="1">
    <citation type="submission" date="2021-07" db="EMBL/GenBank/DDBJ databases">
        <authorList>
            <person name="Catto M.A."/>
            <person name="Jacobson A."/>
            <person name="Kennedy G."/>
            <person name="Labadie P."/>
            <person name="Hunt B.G."/>
            <person name="Srinivasan R."/>
        </authorList>
    </citation>
    <scope>NUCLEOTIDE SEQUENCE</scope>
    <source>
        <strain evidence="3">PL_HMW_Pooled</strain>
        <tissue evidence="3">Head</tissue>
    </source>
</reference>
<evidence type="ECO:0000313" key="3">
    <source>
        <dbReference type="EMBL" id="KAK3925800.1"/>
    </source>
</evidence>
<feature type="compositionally biased region" description="Low complexity" evidence="2">
    <location>
        <begin position="202"/>
        <end position="212"/>
    </location>
</feature>
<evidence type="ECO:0000256" key="1">
    <source>
        <dbReference type="SAM" id="Coils"/>
    </source>
</evidence>
<keyword evidence="1" id="KW-0175">Coiled coil</keyword>